<feature type="domain" description="Multidrug resistance protein MdtA-like barrel-sandwich hybrid" evidence="3">
    <location>
        <begin position="54"/>
        <end position="247"/>
    </location>
</feature>
<evidence type="ECO:0000313" key="6">
    <source>
        <dbReference type="Proteomes" id="UP001596150"/>
    </source>
</evidence>
<accession>A0ABW0PR58</accession>
<evidence type="ECO:0000256" key="1">
    <source>
        <dbReference type="SAM" id="Coils"/>
    </source>
</evidence>
<name>A0ABW0PR58_9HYPH</name>
<evidence type="ECO:0000313" key="5">
    <source>
        <dbReference type="EMBL" id="MFC5514975.1"/>
    </source>
</evidence>
<dbReference type="PANTHER" id="PTHR30386">
    <property type="entry name" value="MEMBRANE FUSION SUBUNIT OF EMRAB-TOLC MULTIDRUG EFFLUX PUMP"/>
    <property type="match status" value="1"/>
</dbReference>
<dbReference type="PANTHER" id="PTHR30386:SF24">
    <property type="entry name" value="MULTIDRUG RESISTANCE EFFLUX PUMP"/>
    <property type="match status" value="1"/>
</dbReference>
<gene>
    <name evidence="5" type="ORF">ACFPP9_04255</name>
</gene>
<dbReference type="Pfam" id="PF25917">
    <property type="entry name" value="BSH_RND"/>
    <property type="match status" value="1"/>
</dbReference>
<keyword evidence="6" id="KW-1185">Reference proteome</keyword>
<dbReference type="Proteomes" id="UP001596150">
    <property type="component" value="Unassembled WGS sequence"/>
</dbReference>
<keyword evidence="2" id="KW-0812">Transmembrane</keyword>
<dbReference type="RefSeq" id="WP_266342986.1">
    <property type="nucleotide sequence ID" value="NZ_JAPKNH010000002.1"/>
</dbReference>
<evidence type="ECO:0000259" key="4">
    <source>
        <dbReference type="Pfam" id="PF25954"/>
    </source>
</evidence>
<comment type="caution">
    <text evidence="5">The sequence shown here is derived from an EMBL/GenBank/DDBJ whole genome shotgun (WGS) entry which is preliminary data.</text>
</comment>
<dbReference type="EMBL" id="JBHSML010000002">
    <property type="protein sequence ID" value="MFC5514975.1"/>
    <property type="molecule type" value="Genomic_DNA"/>
</dbReference>
<feature type="domain" description="CusB-like beta-barrel" evidence="4">
    <location>
        <begin position="250"/>
        <end position="295"/>
    </location>
</feature>
<keyword evidence="2" id="KW-1133">Transmembrane helix</keyword>
<organism evidence="5 6">
    <name type="scientific">Kaistia terrae</name>
    <dbReference type="NCBI Taxonomy" id="537017"/>
    <lineage>
        <taxon>Bacteria</taxon>
        <taxon>Pseudomonadati</taxon>
        <taxon>Pseudomonadota</taxon>
        <taxon>Alphaproteobacteria</taxon>
        <taxon>Hyphomicrobiales</taxon>
        <taxon>Kaistiaceae</taxon>
        <taxon>Kaistia</taxon>
    </lineage>
</organism>
<dbReference type="Gene3D" id="2.40.50.100">
    <property type="match status" value="1"/>
</dbReference>
<dbReference type="InterPro" id="IPR050739">
    <property type="entry name" value="MFP"/>
</dbReference>
<evidence type="ECO:0000256" key="2">
    <source>
        <dbReference type="SAM" id="Phobius"/>
    </source>
</evidence>
<dbReference type="Gene3D" id="1.10.287.470">
    <property type="entry name" value="Helix hairpin bin"/>
    <property type="match status" value="2"/>
</dbReference>
<feature type="coiled-coil region" evidence="1">
    <location>
        <begin position="91"/>
        <end position="184"/>
    </location>
</feature>
<feature type="transmembrane region" description="Helical" evidence="2">
    <location>
        <begin position="12"/>
        <end position="30"/>
    </location>
</feature>
<dbReference type="Pfam" id="PF25954">
    <property type="entry name" value="Beta-barrel_RND_2"/>
    <property type="match status" value="1"/>
</dbReference>
<dbReference type="InterPro" id="IPR058625">
    <property type="entry name" value="MdtA-like_BSH"/>
</dbReference>
<proteinExistence type="predicted"/>
<dbReference type="Gene3D" id="2.40.30.170">
    <property type="match status" value="1"/>
</dbReference>
<sequence length="357" mass="37449">MQIQQILKSKTTFVALAVGILGVLLVLYSWQLPPFASSVQTTNNAYVKGQVTLLSPQIPGYVVAVPVQDYMTVKKGDLLVQIDDRMYQQQLAQAQATLLQQKAALANFAENRLAKQASLDLAKAQLQSAEAGQEKAELDDKRTGTLVDRGFSTQSSGDQTRVALLQAQSTVAQAEASVKIAEQNLALTDAGKSSLEAAVASAEASVELAQINLGNTRIVAPVDGKLGEVAAHVGQYAAAGTQLTSITPATVWVIANFKETQLAQIGVGLPATFTVDGLGDVELSGRVERIAPAAGSEFSVLKADNATGNFTKVAQRLSLRIAIDGGQAAAADLRPGMSVIVRIDTADKPLPELASAQ</sequence>
<reference evidence="6" key="1">
    <citation type="journal article" date="2019" name="Int. J. Syst. Evol. Microbiol.">
        <title>The Global Catalogue of Microorganisms (GCM) 10K type strain sequencing project: providing services to taxonomists for standard genome sequencing and annotation.</title>
        <authorList>
            <consortium name="The Broad Institute Genomics Platform"/>
            <consortium name="The Broad Institute Genome Sequencing Center for Infectious Disease"/>
            <person name="Wu L."/>
            <person name="Ma J."/>
        </authorList>
    </citation>
    <scope>NUCLEOTIDE SEQUENCE [LARGE SCALE GENOMIC DNA]</scope>
    <source>
        <strain evidence="6">KACC 12633</strain>
    </source>
</reference>
<keyword evidence="1" id="KW-0175">Coiled coil</keyword>
<dbReference type="SUPFAM" id="SSF111369">
    <property type="entry name" value="HlyD-like secretion proteins"/>
    <property type="match status" value="3"/>
</dbReference>
<dbReference type="InterPro" id="IPR058792">
    <property type="entry name" value="Beta-barrel_RND_2"/>
</dbReference>
<keyword evidence="2" id="KW-0472">Membrane</keyword>
<protein>
    <submittedName>
        <fullName evidence="5">HlyD family secretion protein</fullName>
    </submittedName>
</protein>
<evidence type="ECO:0000259" key="3">
    <source>
        <dbReference type="Pfam" id="PF25917"/>
    </source>
</evidence>